<comment type="function">
    <text evidence="1">The phosphoenolpyruvate-dependent sugar phosphotransferase system (sugar PTS), a major carbohydrate active transport system, catalyzes the phosphorylation of incoming sugar substrates concomitantly with their translocation across the cell membrane. The enzyme II CmtAB PTS system is involved in D-mannitol transport.</text>
</comment>
<dbReference type="SUPFAM" id="SSF55781">
    <property type="entry name" value="GAF domain-like"/>
    <property type="match status" value="1"/>
</dbReference>
<evidence type="ECO:0000259" key="13">
    <source>
        <dbReference type="PROSITE" id="PS51104"/>
    </source>
</evidence>
<sequence length="815" mass="85127">MPIYTPEITGTGLRASVQRVGGYLAAMVMPNLGAFIAWGLITALFIPTGWLPNAYIAQIVGPMIKILLPLLIGYTGGRLVHGQRGAVVGAVATMGIIVGADVPVLLGAMLIGPLTAYVLKLWDRLTENRIRPGFEMLVDNFSAGIIGGAMAIGGLYGIGPVAQWLTKQAGHGADWLVSHDLLPLTSVLVEPAKVLFLNNAINHGVLGPLGVAEAADKGKSILFMIETNPGPGLGLLLAFLLFGPRALRPSVPAAIIVQFLGGIHEIYFPYVLMKPKLILAMIAGGASGVGTFMITGAGLVATPSPGSIFAYMAVTPHGGYVAVLLGIAISAAVTFAVASPLLALGRGEPAPEAGGDCAKPANVNAKLTERRRNRPYPPRSVATAHVTAPAAGRSEATRVISLHQQLTAAQTALQRIAVLVACGATEAAVFNAVAKELGQLVGADAANIIRYETDGTATAVAAWSRSGAAIPAGTNMPLEGRNVAALVLRSGRSTRIDNFADAPGALAALIREHGIRSTVGAPIYVEGRLWGLVTASMMRNELLAPHAETRLADYTHLVTIAIANAQARADLAASRARTVIAADQARRRIERNLHDGVQQQLLALALQIRETQASVPPEMSELRERLSAVTSGLTGTFDDVREISRGIHPAILSEGGLRPALRTLARRSCVAVDLSVHLDERLPEPVEVAAYYVVAEALANAIKHADASLVHVEAATCAGRLNLSIDDDGVGDVDPARGSGLIGLVDRVEALGGTITISSPAGQGTHIRAELPIQRWDLSLDRLDRVDTGIATATDVSASARTRVVGETSRTVLPE</sequence>
<dbReference type="InterPro" id="IPR003352">
    <property type="entry name" value="PTS_EIIC"/>
</dbReference>
<dbReference type="InterPro" id="IPR050893">
    <property type="entry name" value="Sugar_PTS"/>
</dbReference>
<feature type="transmembrane region" description="Helical" evidence="12">
    <location>
        <begin position="23"/>
        <end position="48"/>
    </location>
</feature>
<comment type="caution">
    <text evidence="14">The sequence shown here is derived from an EMBL/GenBank/DDBJ whole genome shotgun (WGS) entry which is preliminary data.</text>
</comment>
<dbReference type="PANTHER" id="PTHR30181:SF2">
    <property type="entry name" value="PTS SYSTEM MANNITOL-SPECIFIC EIICBA COMPONENT"/>
    <property type="match status" value="1"/>
</dbReference>
<evidence type="ECO:0000256" key="7">
    <source>
        <dbReference type="ARBA" id="ARBA00022679"/>
    </source>
</evidence>
<protein>
    <submittedName>
        <fullName evidence="14">PTS transporter subunit EIIC</fullName>
    </submittedName>
</protein>
<evidence type="ECO:0000256" key="11">
    <source>
        <dbReference type="ARBA" id="ARBA00023136"/>
    </source>
</evidence>
<evidence type="ECO:0000256" key="4">
    <source>
        <dbReference type="ARBA" id="ARBA00022475"/>
    </source>
</evidence>
<dbReference type="InterPro" id="IPR013014">
    <property type="entry name" value="PTS_EIIC_2"/>
</dbReference>
<evidence type="ECO:0000313" key="15">
    <source>
        <dbReference type="Proteomes" id="UP001595912"/>
    </source>
</evidence>
<keyword evidence="9 12" id="KW-0812">Transmembrane</keyword>
<dbReference type="InterPro" id="IPR003594">
    <property type="entry name" value="HATPase_dom"/>
</dbReference>
<feature type="transmembrane region" description="Helical" evidence="12">
    <location>
        <begin position="253"/>
        <end position="270"/>
    </location>
</feature>
<dbReference type="CDD" id="cd16917">
    <property type="entry name" value="HATPase_UhpB-NarQ-NarX-like"/>
    <property type="match status" value="1"/>
</dbReference>
<evidence type="ECO:0000256" key="2">
    <source>
        <dbReference type="ARBA" id="ARBA00004651"/>
    </source>
</evidence>
<gene>
    <name evidence="14" type="ORF">ACFPIJ_33150</name>
</gene>
<dbReference type="InterPro" id="IPR003018">
    <property type="entry name" value="GAF"/>
</dbReference>
<comment type="subcellular location">
    <subcellularLocation>
        <location evidence="2">Cell membrane</location>
        <topology evidence="2">Multi-pass membrane protein</topology>
    </subcellularLocation>
</comment>
<evidence type="ECO:0000256" key="10">
    <source>
        <dbReference type="ARBA" id="ARBA00022989"/>
    </source>
</evidence>
<evidence type="ECO:0000256" key="9">
    <source>
        <dbReference type="ARBA" id="ARBA00022692"/>
    </source>
</evidence>
<feature type="transmembrane region" description="Helical" evidence="12">
    <location>
        <begin position="54"/>
        <end position="74"/>
    </location>
</feature>
<dbReference type="Gene3D" id="3.30.565.10">
    <property type="entry name" value="Histidine kinase-like ATPase, C-terminal domain"/>
    <property type="match status" value="1"/>
</dbReference>
<dbReference type="Proteomes" id="UP001595912">
    <property type="component" value="Unassembled WGS sequence"/>
</dbReference>
<keyword evidence="4" id="KW-1003">Cell membrane</keyword>
<dbReference type="Pfam" id="PF02378">
    <property type="entry name" value="PTS_EIIC"/>
    <property type="match status" value="1"/>
</dbReference>
<evidence type="ECO:0000256" key="8">
    <source>
        <dbReference type="ARBA" id="ARBA00022683"/>
    </source>
</evidence>
<evidence type="ECO:0000256" key="3">
    <source>
        <dbReference type="ARBA" id="ARBA00022448"/>
    </source>
</evidence>
<feature type="transmembrane region" description="Helical" evidence="12">
    <location>
        <begin position="229"/>
        <end position="247"/>
    </location>
</feature>
<dbReference type="Gene3D" id="3.30.450.40">
    <property type="match status" value="1"/>
</dbReference>
<dbReference type="Pfam" id="PF02518">
    <property type="entry name" value="HATPase_c"/>
    <property type="match status" value="1"/>
</dbReference>
<dbReference type="SMART" id="SM00387">
    <property type="entry name" value="HATPase_c"/>
    <property type="match status" value="1"/>
</dbReference>
<keyword evidence="15" id="KW-1185">Reference proteome</keyword>
<dbReference type="SMART" id="SM00065">
    <property type="entry name" value="GAF"/>
    <property type="match status" value="1"/>
</dbReference>
<evidence type="ECO:0000313" key="14">
    <source>
        <dbReference type="EMBL" id="MFC5002662.1"/>
    </source>
</evidence>
<dbReference type="PANTHER" id="PTHR30181">
    <property type="entry name" value="MANNITOL PERMEASE IIC COMPONENT"/>
    <property type="match status" value="1"/>
</dbReference>
<keyword evidence="5" id="KW-0597">Phosphoprotein</keyword>
<evidence type="ECO:0000256" key="6">
    <source>
        <dbReference type="ARBA" id="ARBA00022597"/>
    </source>
</evidence>
<dbReference type="InterPro" id="IPR011712">
    <property type="entry name" value="Sig_transdc_His_kin_sub3_dim/P"/>
</dbReference>
<dbReference type="InterPro" id="IPR036890">
    <property type="entry name" value="HATPase_C_sf"/>
</dbReference>
<feature type="transmembrane region" description="Helical" evidence="12">
    <location>
        <begin position="277"/>
        <end position="300"/>
    </location>
</feature>
<dbReference type="PROSITE" id="PS51104">
    <property type="entry name" value="PTS_EIIC_TYPE_2"/>
    <property type="match status" value="1"/>
</dbReference>
<reference evidence="15" key="1">
    <citation type="journal article" date="2019" name="Int. J. Syst. Evol. Microbiol.">
        <title>The Global Catalogue of Microorganisms (GCM) 10K type strain sequencing project: providing services to taxonomists for standard genome sequencing and annotation.</title>
        <authorList>
            <consortium name="The Broad Institute Genomics Platform"/>
            <consortium name="The Broad Institute Genome Sequencing Center for Infectious Disease"/>
            <person name="Wu L."/>
            <person name="Ma J."/>
        </authorList>
    </citation>
    <scope>NUCLEOTIDE SEQUENCE [LARGE SCALE GENOMIC DNA]</scope>
    <source>
        <strain evidence="15">CGMCC 4.7152</strain>
    </source>
</reference>
<evidence type="ECO:0000256" key="5">
    <source>
        <dbReference type="ARBA" id="ARBA00022553"/>
    </source>
</evidence>
<dbReference type="EMBL" id="JBHSIU010000041">
    <property type="protein sequence ID" value="MFC5002662.1"/>
    <property type="molecule type" value="Genomic_DNA"/>
</dbReference>
<organism evidence="14 15">
    <name type="scientific">Dactylosporangium cerinum</name>
    <dbReference type="NCBI Taxonomy" id="1434730"/>
    <lineage>
        <taxon>Bacteria</taxon>
        <taxon>Bacillati</taxon>
        <taxon>Actinomycetota</taxon>
        <taxon>Actinomycetes</taxon>
        <taxon>Micromonosporales</taxon>
        <taxon>Micromonosporaceae</taxon>
        <taxon>Dactylosporangium</taxon>
    </lineage>
</organism>
<feature type="transmembrane region" description="Helical" evidence="12">
    <location>
        <begin position="86"/>
        <end position="111"/>
    </location>
</feature>
<feature type="transmembrane region" description="Helical" evidence="12">
    <location>
        <begin position="141"/>
        <end position="158"/>
    </location>
</feature>
<dbReference type="Pfam" id="PF01590">
    <property type="entry name" value="GAF"/>
    <property type="match status" value="1"/>
</dbReference>
<evidence type="ECO:0000256" key="12">
    <source>
        <dbReference type="SAM" id="Phobius"/>
    </source>
</evidence>
<proteinExistence type="predicted"/>
<keyword evidence="7" id="KW-0808">Transferase</keyword>
<dbReference type="InterPro" id="IPR029016">
    <property type="entry name" value="GAF-like_dom_sf"/>
</dbReference>
<keyword evidence="6" id="KW-0762">Sugar transport</keyword>
<keyword evidence="11 12" id="KW-0472">Membrane</keyword>
<name>A0ABV9W2Z6_9ACTN</name>
<dbReference type="Pfam" id="PF07730">
    <property type="entry name" value="HisKA_3"/>
    <property type="match status" value="1"/>
</dbReference>
<keyword evidence="3" id="KW-0813">Transport</keyword>
<evidence type="ECO:0000256" key="1">
    <source>
        <dbReference type="ARBA" id="ARBA00002434"/>
    </source>
</evidence>
<feature type="domain" description="PTS EIIC type-2" evidence="13">
    <location>
        <begin position="20"/>
        <end position="347"/>
    </location>
</feature>
<feature type="transmembrane region" description="Helical" evidence="12">
    <location>
        <begin position="320"/>
        <end position="344"/>
    </location>
</feature>
<dbReference type="SUPFAM" id="SSF55874">
    <property type="entry name" value="ATPase domain of HSP90 chaperone/DNA topoisomerase II/histidine kinase"/>
    <property type="match status" value="1"/>
</dbReference>
<keyword evidence="8" id="KW-0598">Phosphotransferase system</keyword>
<dbReference type="RefSeq" id="WP_380120904.1">
    <property type="nucleotide sequence ID" value="NZ_JBHSIU010000041.1"/>
</dbReference>
<accession>A0ABV9W2Z6</accession>
<dbReference type="Gene3D" id="1.20.5.1930">
    <property type="match status" value="1"/>
</dbReference>
<keyword evidence="10 12" id="KW-1133">Transmembrane helix</keyword>